<dbReference type="EMBL" id="BOPH01000020">
    <property type="protein sequence ID" value="GIJ66685.1"/>
    <property type="molecule type" value="Genomic_DNA"/>
</dbReference>
<keyword evidence="3" id="KW-1185">Reference proteome</keyword>
<dbReference type="InterPro" id="IPR021284">
    <property type="entry name" value="DUF2750"/>
</dbReference>
<proteinExistence type="predicted"/>
<protein>
    <recommendedName>
        <fullName evidence="4">DUF2750 domain-containing protein</fullName>
    </recommendedName>
</protein>
<accession>A0A8J4E902</accession>
<evidence type="ECO:0000313" key="2">
    <source>
        <dbReference type="EMBL" id="GIJ66685.1"/>
    </source>
</evidence>
<dbReference type="RefSeq" id="WP_203926656.1">
    <property type="nucleotide sequence ID" value="NZ_BOPH01000020.1"/>
</dbReference>
<reference evidence="2" key="1">
    <citation type="submission" date="2021-01" db="EMBL/GenBank/DDBJ databases">
        <title>Whole genome shotgun sequence of Virgisporangium ochraceum NBRC 16418.</title>
        <authorList>
            <person name="Komaki H."/>
            <person name="Tamura T."/>
        </authorList>
    </citation>
    <scope>NUCLEOTIDE SEQUENCE</scope>
    <source>
        <strain evidence="2">NBRC 16418</strain>
    </source>
</reference>
<comment type="caution">
    <text evidence="2">The sequence shown here is derived from an EMBL/GenBank/DDBJ whole genome shotgun (WGS) entry which is preliminary data.</text>
</comment>
<dbReference type="Proteomes" id="UP000635606">
    <property type="component" value="Unassembled WGS sequence"/>
</dbReference>
<feature type="region of interest" description="Disordered" evidence="1">
    <location>
        <begin position="24"/>
        <end position="43"/>
    </location>
</feature>
<name>A0A8J4E902_9ACTN</name>
<dbReference type="AlphaFoldDB" id="A0A8J4E902"/>
<gene>
    <name evidence="2" type="ORF">Voc01_016020</name>
</gene>
<evidence type="ECO:0000313" key="3">
    <source>
        <dbReference type="Proteomes" id="UP000635606"/>
    </source>
</evidence>
<evidence type="ECO:0008006" key="4">
    <source>
        <dbReference type="Google" id="ProtNLM"/>
    </source>
</evidence>
<organism evidence="2 3">
    <name type="scientific">Virgisporangium ochraceum</name>
    <dbReference type="NCBI Taxonomy" id="65505"/>
    <lineage>
        <taxon>Bacteria</taxon>
        <taxon>Bacillati</taxon>
        <taxon>Actinomycetota</taxon>
        <taxon>Actinomycetes</taxon>
        <taxon>Micromonosporales</taxon>
        <taxon>Micromonosporaceae</taxon>
        <taxon>Virgisporangium</taxon>
    </lineage>
</organism>
<dbReference type="Pfam" id="PF11042">
    <property type="entry name" value="DUF2750"/>
    <property type="match status" value="1"/>
</dbReference>
<evidence type="ECO:0000256" key="1">
    <source>
        <dbReference type="SAM" id="MobiDB-lite"/>
    </source>
</evidence>
<sequence length="124" mass="13506">MSQSGSQAAAFFREVAEHRQVWWVGDDGGSPAPETGGGQRAFPYWSSEARARRAADTWGGGLRAVSMPLDVWRERALPDLAGDGYLVGINWTGDRLVGWEFTVAEVLNRLDHALGEGPYAEGSR</sequence>